<dbReference type="EMBL" id="JAHRIO010096277">
    <property type="protein sequence ID" value="MEQ2190145.1"/>
    <property type="molecule type" value="Genomic_DNA"/>
</dbReference>
<evidence type="ECO:0000313" key="2">
    <source>
        <dbReference type="Proteomes" id="UP001476798"/>
    </source>
</evidence>
<accession>A0ABV0Q2Y0</accession>
<gene>
    <name evidence="1" type="ORF">GOODEAATRI_032761</name>
</gene>
<reference evidence="1 2" key="1">
    <citation type="submission" date="2021-06" db="EMBL/GenBank/DDBJ databases">
        <authorList>
            <person name="Palmer J.M."/>
        </authorList>
    </citation>
    <scope>NUCLEOTIDE SEQUENCE [LARGE SCALE GENOMIC DNA]</scope>
    <source>
        <strain evidence="1 2">GA_2019</strain>
        <tissue evidence="1">Muscle</tissue>
    </source>
</reference>
<keyword evidence="2" id="KW-1185">Reference proteome</keyword>
<protein>
    <submittedName>
        <fullName evidence="1">Uncharacterized protein</fullName>
    </submittedName>
</protein>
<dbReference type="Proteomes" id="UP001476798">
    <property type="component" value="Unassembled WGS sequence"/>
</dbReference>
<evidence type="ECO:0000313" key="1">
    <source>
        <dbReference type="EMBL" id="MEQ2190145.1"/>
    </source>
</evidence>
<comment type="caution">
    <text evidence="1">The sequence shown here is derived from an EMBL/GenBank/DDBJ whole genome shotgun (WGS) entry which is preliminary data.</text>
</comment>
<proteinExistence type="predicted"/>
<name>A0ABV0Q2Y0_9TELE</name>
<organism evidence="1 2">
    <name type="scientific">Goodea atripinnis</name>
    <dbReference type="NCBI Taxonomy" id="208336"/>
    <lineage>
        <taxon>Eukaryota</taxon>
        <taxon>Metazoa</taxon>
        <taxon>Chordata</taxon>
        <taxon>Craniata</taxon>
        <taxon>Vertebrata</taxon>
        <taxon>Euteleostomi</taxon>
        <taxon>Actinopterygii</taxon>
        <taxon>Neopterygii</taxon>
        <taxon>Teleostei</taxon>
        <taxon>Neoteleostei</taxon>
        <taxon>Acanthomorphata</taxon>
        <taxon>Ovalentaria</taxon>
        <taxon>Atherinomorphae</taxon>
        <taxon>Cyprinodontiformes</taxon>
        <taxon>Goodeidae</taxon>
        <taxon>Goodea</taxon>
    </lineage>
</organism>
<sequence length="102" mass="11568">MKKTNDPIAGERLRERHWVTAVVAAPILKEWRGNWMGHNALNWDMPIIFEEPGCGHGAPSSGRNGACEGKGFESRKRLNLINNRMQVDISKDEEKDSIDLRL</sequence>